<evidence type="ECO:0000313" key="2">
    <source>
        <dbReference type="EMBL" id="VDK48923.1"/>
    </source>
</evidence>
<dbReference type="EMBL" id="UYRU01013274">
    <property type="protein sequence ID" value="VDK48923.1"/>
    <property type="molecule type" value="Genomic_DNA"/>
</dbReference>
<name>A0A3P6R164_DIBLA</name>
<dbReference type="AlphaFoldDB" id="A0A3P6R164"/>
<feature type="region of interest" description="Disordered" evidence="1">
    <location>
        <begin position="35"/>
        <end position="84"/>
    </location>
</feature>
<dbReference type="OrthoDB" id="70161at2759"/>
<dbReference type="Proteomes" id="UP000281553">
    <property type="component" value="Unassembled WGS sequence"/>
</dbReference>
<reference evidence="2 3" key="1">
    <citation type="submission" date="2018-11" db="EMBL/GenBank/DDBJ databases">
        <authorList>
            <consortium name="Pathogen Informatics"/>
        </authorList>
    </citation>
    <scope>NUCLEOTIDE SEQUENCE [LARGE SCALE GENOMIC DNA]</scope>
</reference>
<feature type="non-terminal residue" evidence="2">
    <location>
        <position position="84"/>
    </location>
</feature>
<gene>
    <name evidence="2" type="ORF">DILT_LOCUS1690</name>
</gene>
<sequence>MNWPSDCWVRPVLTENTDEPESDYNIDAIGELVRGPKAGLTLPEGQAGEEEEEEEDYFPEDEEEEESASLEDEDNRSAGDGEGN</sequence>
<organism evidence="2 3">
    <name type="scientific">Dibothriocephalus latus</name>
    <name type="common">Fish tapeworm</name>
    <name type="synonym">Diphyllobothrium latum</name>
    <dbReference type="NCBI Taxonomy" id="60516"/>
    <lineage>
        <taxon>Eukaryota</taxon>
        <taxon>Metazoa</taxon>
        <taxon>Spiralia</taxon>
        <taxon>Lophotrochozoa</taxon>
        <taxon>Platyhelminthes</taxon>
        <taxon>Cestoda</taxon>
        <taxon>Eucestoda</taxon>
        <taxon>Diphyllobothriidea</taxon>
        <taxon>Diphyllobothriidae</taxon>
        <taxon>Dibothriocephalus</taxon>
    </lineage>
</organism>
<accession>A0A3P6R164</accession>
<keyword evidence="3" id="KW-1185">Reference proteome</keyword>
<feature type="compositionally biased region" description="Basic and acidic residues" evidence="1">
    <location>
        <begin position="75"/>
        <end position="84"/>
    </location>
</feature>
<evidence type="ECO:0000313" key="3">
    <source>
        <dbReference type="Proteomes" id="UP000281553"/>
    </source>
</evidence>
<proteinExistence type="predicted"/>
<feature type="compositionally biased region" description="Acidic residues" evidence="1">
    <location>
        <begin position="47"/>
        <end position="74"/>
    </location>
</feature>
<protein>
    <submittedName>
        <fullName evidence="2">Uncharacterized protein</fullName>
    </submittedName>
</protein>
<evidence type="ECO:0000256" key="1">
    <source>
        <dbReference type="SAM" id="MobiDB-lite"/>
    </source>
</evidence>